<accession>A0A1M6L139</accession>
<dbReference type="InterPro" id="IPR021354">
    <property type="entry name" value="DUF2975"/>
</dbReference>
<keyword evidence="1" id="KW-1133">Transmembrane helix</keyword>
<keyword evidence="1" id="KW-0472">Membrane</keyword>
<dbReference type="OrthoDB" id="9791568at2"/>
<dbReference type="EMBL" id="FQZL01000029">
    <property type="protein sequence ID" value="SHJ64931.1"/>
    <property type="molecule type" value="Genomic_DNA"/>
</dbReference>
<evidence type="ECO:0000313" key="2">
    <source>
        <dbReference type="EMBL" id="SHJ64931.1"/>
    </source>
</evidence>
<organism evidence="2 3">
    <name type="scientific">Dethiosulfatibacter aminovorans DSM 17477</name>
    <dbReference type="NCBI Taxonomy" id="1121476"/>
    <lineage>
        <taxon>Bacteria</taxon>
        <taxon>Bacillati</taxon>
        <taxon>Bacillota</taxon>
        <taxon>Tissierellia</taxon>
        <taxon>Dethiosulfatibacter</taxon>
    </lineage>
</organism>
<evidence type="ECO:0000256" key="1">
    <source>
        <dbReference type="SAM" id="Phobius"/>
    </source>
</evidence>
<keyword evidence="3" id="KW-1185">Reference proteome</keyword>
<name>A0A1M6L139_9FIRM</name>
<dbReference type="Pfam" id="PF11188">
    <property type="entry name" value="DUF2975"/>
    <property type="match status" value="1"/>
</dbReference>
<feature type="transmembrane region" description="Helical" evidence="1">
    <location>
        <begin position="97"/>
        <end position="115"/>
    </location>
</feature>
<feature type="transmembrane region" description="Helical" evidence="1">
    <location>
        <begin position="121"/>
        <end position="141"/>
    </location>
</feature>
<dbReference type="AlphaFoldDB" id="A0A1M6L139"/>
<protein>
    <recommendedName>
        <fullName evidence="4">DUF2975 domain-containing protein</fullName>
    </recommendedName>
</protein>
<dbReference type="RefSeq" id="WP_073050421.1">
    <property type="nucleotide sequence ID" value="NZ_FQZL01000029.1"/>
</dbReference>
<proteinExistence type="predicted"/>
<feature type="transmembrane region" description="Helical" evidence="1">
    <location>
        <begin position="51"/>
        <end position="70"/>
    </location>
</feature>
<evidence type="ECO:0008006" key="4">
    <source>
        <dbReference type="Google" id="ProtNLM"/>
    </source>
</evidence>
<dbReference type="Proteomes" id="UP000184052">
    <property type="component" value="Unassembled WGS sequence"/>
</dbReference>
<reference evidence="2 3" key="1">
    <citation type="submission" date="2016-11" db="EMBL/GenBank/DDBJ databases">
        <authorList>
            <person name="Jaros S."/>
            <person name="Januszkiewicz K."/>
            <person name="Wedrychowicz H."/>
        </authorList>
    </citation>
    <scope>NUCLEOTIDE SEQUENCE [LARGE SCALE GENOMIC DNA]</scope>
    <source>
        <strain evidence="2 3">DSM 17477</strain>
    </source>
</reference>
<evidence type="ECO:0000313" key="3">
    <source>
        <dbReference type="Proteomes" id="UP000184052"/>
    </source>
</evidence>
<keyword evidence="1" id="KW-0812">Transmembrane</keyword>
<feature type="transmembrane region" description="Helical" evidence="1">
    <location>
        <begin position="12"/>
        <end position="31"/>
    </location>
</feature>
<dbReference type="STRING" id="1121476.SAMN02745751_03041"/>
<sequence>MKYSGKNSLASFMKYFLLLLEGAAVIVLLGLPKFLGFYLNWIQSVFYSQALYYGLIAILYITGILSVLILDTLRKLFTTMEDANPFIRKNVMALRRMGIYAFIIGAAYVSKIFFLNSFMTMIAVFIFFIAGIFCIVLADLFNQAIKYKEENDLTI</sequence>
<gene>
    <name evidence="2" type="ORF">SAMN02745751_03041</name>
</gene>